<comment type="caution">
    <text evidence="1">The sequence shown here is derived from an EMBL/GenBank/DDBJ whole genome shotgun (WGS) entry which is preliminary data.</text>
</comment>
<proteinExistence type="predicted"/>
<sequence length="204" mass="22990">MADGLNQARALRVAEIVNDYRTLLIHIPQQDVQAPPEDAHEEGYVVLRESIAAARTLISASYNVRAVPSQASSEEMERAELQRYISSTTERTAEETYSYLPHRHTVRVILDASARRFQAHKIYLRAAAARRWAIHRQSILRGQRPGPQHASQLKAVNDTFRQELQQITDAHVLADLRAADVRAGHWLDDDPSLSAILALIRSQS</sequence>
<accession>A0A9P8NE35</accession>
<evidence type="ECO:0000313" key="2">
    <source>
        <dbReference type="Proteomes" id="UP000813423"/>
    </source>
</evidence>
<organism evidence="1 2">
    <name type="scientific">Aspergillus fumigatus</name>
    <name type="common">Neosartorya fumigata</name>
    <dbReference type="NCBI Taxonomy" id="746128"/>
    <lineage>
        <taxon>Eukaryota</taxon>
        <taxon>Fungi</taxon>
        <taxon>Dikarya</taxon>
        <taxon>Ascomycota</taxon>
        <taxon>Pezizomycotina</taxon>
        <taxon>Eurotiomycetes</taxon>
        <taxon>Eurotiomycetidae</taxon>
        <taxon>Eurotiales</taxon>
        <taxon>Aspergillaceae</taxon>
        <taxon>Aspergillus</taxon>
        <taxon>Aspergillus subgen. Fumigati</taxon>
    </lineage>
</organism>
<reference evidence="1" key="1">
    <citation type="submission" date="2021-08" db="EMBL/GenBank/DDBJ databases">
        <title>Global Aspergillus fumigatus from environmental and clinical sources.</title>
        <authorList>
            <person name="Barber A."/>
            <person name="Sae-Ong T."/>
        </authorList>
    </citation>
    <scope>NUCLEOTIDE SEQUENCE</scope>
    <source>
        <strain evidence="1">NRZ-2016-071</strain>
    </source>
</reference>
<evidence type="ECO:0000313" key="1">
    <source>
        <dbReference type="EMBL" id="KAH1900382.1"/>
    </source>
</evidence>
<name>A0A9P8NE35_ASPFM</name>
<gene>
    <name evidence="1" type="ORF">KXV57_008517</name>
</gene>
<dbReference type="Proteomes" id="UP000813423">
    <property type="component" value="Unassembled WGS sequence"/>
</dbReference>
<protein>
    <submittedName>
        <fullName evidence="1">Uncharacterized protein</fullName>
    </submittedName>
</protein>
<dbReference type="AlphaFoldDB" id="A0A9P8NE35"/>
<dbReference type="EMBL" id="JAIBSC010000076">
    <property type="protein sequence ID" value="KAH1900382.1"/>
    <property type="molecule type" value="Genomic_DNA"/>
</dbReference>